<organism evidence="2 3">
    <name type="scientific">Filimonas effusa</name>
    <dbReference type="NCBI Taxonomy" id="2508721"/>
    <lineage>
        <taxon>Bacteria</taxon>
        <taxon>Pseudomonadati</taxon>
        <taxon>Bacteroidota</taxon>
        <taxon>Chitinophagia</taxon>
        <taxon>Chitinophagales</taxon>
        <taxon>Chitinophagaceae</taxon>
        <taxon>Filimonas</taxon>
    </lineage>
</organism>
<comment type="caution">
    <text evidence="2">The sequence shown here is derived from an EMBL/GenBank/DDBJ whole genome shotgun (WGS) entry which is preliminary data.</text>
</comment>
<keyword evidence="3" id="KW-1185">Reference proteome</keyword>
<dbReference type="EMBL" id="SDHZ01000005">
    <property type="protein sequence ID" value="RXK81012.1"/>
    <property type="molecule type" value="Genomic_DNA"/>
</dbReference>
<accession>A0A4V1M9G4</accession>
<feature type="signal peptide" evidence="1">
    <location>
        <begin position="1"/>
        <end position="24"/>
    </location>
</feature>
<dbReference type="AlphaFoldDB" id="A0A4V1M9G4"/>
<evidence type="ECO:0008006" key="4">
    <source>
        <dbReference type="Google" id="ProtNLM"/>
    </source>
</evidence>
<dbReference type="InterPro" id="IPR008969">
    <property type="entry name" value="CarboxyPept-like_regulatory"/>
</dbReference>
<evidence type="ECO:0000313" key="3">
    <source>
        <dbReference type="Proteomes" id="UP000290545"/>
    </source>
</evidence>
<dbReference type="Proteomes" id="UP000290545">
    <property type="component" value="Unassembled WGS sequence"/>
</dbReference>
<dbReference type="OrthoDB" id="714262at2"/>
<gene>
    <name evidence="2" type="ORF">ESB13_22940</name>
</gene>
<proteinExistence type="predicted"/>
<sequence length="275" mass="32177">MNYNLYFRLYILLTLFTLPGMLQAQQTWQIRGVVSDYTNRSPIDAVSVFASSGARAITDSTGKYSINVKTGDSIWFSYFNKQTMRYPVDTISNTNDFEVALHIDVLRNLPEVRVRSSDYKQDSIQNRKDYAKIFNFRKPGLRLSTSPPSTYTPGSLTVGLDLEELINAFRFRRNKRLASLQERLLQEEQDKYIFHKFTKRQVKQLTNLDGDELVTFMNFYKPDYEVIQRMNDLEMAYYIELCFTQYKEMKARGIPLKRYLVPRPAGDSLKQILPN</sequence>
<dbReference type="SUPFAM" id="SSF49464">
    <property type="entry name" value="Carboxypeptidase regulatory domain-like"/>
    <property type="match status" value="1"/>
</dbReference>
<protein>
    <recommendedName>
        <fullName evidence="4">Carboxypeptidase-like regulatory domain-containing protein</fullName>
    </recommendedName>
</protein>
<reference evidence="2 3" key="1">
    <citation type="submission" date="2019-01" db="EMBL/GenBank/DDBJ databases">
        <title>Filimonas sp. strain TTM-71.</title>
        <authorList>
            <person name="Chen W.-M."/>
        </authorList>
    </citation>
    <scope>NUCLEOTIDE SEQUENCE [LARGE SCALE GENOMIC DNA]</scope>
    <source>
        <strain evidence="2 3">TTM-71</strain>
    </source>
</reference>
<evidence type="ECO:0000313" key="2">
    <source>
        <dbReference type="EMBL" id="RXK81012.1"/>
    </source>
</evidence>
<keyword evidence="1" id="KW-0732">Signal</keyword>
<name>A0A4V1M9G4_9BACT</name>
<evidence type="ECO:0000256" key="1">
    <source>
        <dbReference type="SAM" id="SignalP"/>
    </source>
</evidence>
<feature type="chain" id="PRO_5021012257" description="Carboxypeptidase-like regulatory domain-containing protein" evidence="1">
    <location>
        <begin position="25"/>
        <end position="275"/>
    </location>
</feature>
<dbReference type="RefSeq" id="WP_129006274.1">
    <property type="nucleotide sequence ID" value="NZ_SDHZ01000005.1"/>
</dbReference>